<evidence type="ECO:0008006" key="9">
    <source>
        <dbReference type="Google" id="ProtNLM"/>
    </source>
</evidence>
<gene>
    <name evidence="7" type="ORF">CcCBS67573_g00807</name>
</gene>
<evidence type="ECO:0000256" key="3">
    <source>
        <dbReference type="ARBA" id="ARBA00008507"/>
    </source>
</evidence>
<dbReference type="InterPro" id="IPR029209">
    <property type="entry name" value="DML1/Misato_tubulin"/>
</dbReference>
<dbReference type="InterPro" id="IPR019605">
    <property type="entry name" value="Misato_II_tubulin-like"/>
</dbReference>
<dbReference type="EMBL" id="QEAP01000012">
    <property type="protein sequence ID" value="TPX77938.1"/>
    <property type="molecule type" value="Genomic_DNA"/>
</dbReference>
<dbReference type="InterPro" id="IPR036525">
    <property type="entry name" value="Tubulin/FtsZ_GTPase_sf"/>
</dbReference>
<evidence type="ECO:0000259" key="5">
    <source>
        <dbReference type="Pfam" id="PF10644"/>
    </source>
</evidence>
<comment type="caution">
    <text evidence="7">The sequence shown here is derived from an EMBL/GenBank/DDBJ whole genome shotgun (WGS) entry which is preliminary data.</text>
</comment>
<comment type="function">
    <text evidence="1">Involved in the partitioning of the mitochondrial organelle and mitochondrial DNA (mtDNA) inheritance.</text>
</comment>
<dbReference type="GO" id="GO:0007005">
    <property type="term" value="P:mitochondrion organization"/>
    <property type="evidence" value="ECO:0007669"/>
    <property type="project" value="InterPro"/>
</dbReference>
<evidence type="ECO:0000256" key="2">
    <source>
        <dbReference type="ARBA" id="ARBA00004173"/>
    </source>
</evidence>
<evidence type="ECO:0000256" key="1">
    <source>
        <dbReference type="ARBA" id="ARBA00003757"/>
    </source>
</evidence>
<feature type="domain" description="Misato Segment II tubulin-like" evidence="5">
    <location>
        <begin position="3"/>
        <end position="106"/>
    </location>
</feature>
<dbReference type="Gene3D" id="3.40.50.1440">
    <property type="entry name" value="Tubulin/FtsZ, GTPase domain"/>
    <property type="match status" value="1"/>
</dbReference>
<dbReference type="SUPFAM" id="SSF52490">
    <property type="entry name" value="Tubulin nucleotide-binding domain-like"/>
    <property type="match status" value="1"/>
</dbReference>
<dbReference type="Pfam" id="PF14881">
    <property type="entry name" value="Tubulin_3"/>
    <property type="match status" value="1"/>
</dbReference>
<dbReference type="Proteomes" id="UP000320333">
    <property type="component" value="Unassembled WGS sequence"/>
</dbReference>
<accession>A0A507FR72</accession>
<sequence>MPEIVTLQLGHSSSFVGTHLWNALDIDGEHVDSSVMIRSGIDAERGTMTYAPRLVVVDLKGSLGTLKRVNQLYEDSEDQEHLAWHGKIDVRRQDAYAKNEYLTFLETEEEEGDAAAKPSPQAPKPAKQFSKVLDSSVQVWSDFNSMFYHPRTVVELGAYSHGDSVAPFAIFNQGCDLWTEDRALQEDILENRIRFFLEECDSPQGIQVLADISNAFSGFTSSCLESLREDVGKMCITVYGVSDNYDGVTEPIKNFNEALALSHITEFASLYVPIKKPSESNYRSADFGGYGLKSTLHSRYHWSACLAAAIDTITLPTRLAKAPVSMPSLIASLSATGPLAMLSSSVPFPFKASKDVHHLLAKEYADGNHVNWLHNSTFDAAHDLIEQCEGQVSVLRGVPGSPELTDVMNTFLSMSRTPIGRSNSFLCDSGFPISLAYPDIFNSNEISASAPVFAQLKSSSRLSQLVSGGIDSLHNVPGKVLRMMEANNISREFIASNVDDLTGLLGVYEELA</sequence>
<organism evidence="7 8">
    <name type="scientific">Chytriomyces confervae</name>
    <dbReference type="NCBI Taxonomy" id="246404"/>
    <lineage>
        <taxon>Eukaryota</taxon>
        <taxon>Fungi</taxon>
        <taxon>Fungi incertae sedis</taxon>
        <taxon>Chytridiomycota</taxon>
        <taxon>Chytridiomycota incertae sedis</taxon>
        <taxon>Chytridiomycetes</taxon>
        <taxon>Chytridiales</taxon>
        <taxon>Chytriomycetaceae</taxon>
        <taxon>Chytriomyces</taxon>
    </lineage>
</organism>
<protein>
    <recommendedName>
        <fullName evidence="9">DML1/Misato tubulin domain-containing protein</fullName>
    </recommendedName>
</protein>
<proteinExistence type="inferred from homology"/>
<dbReference type="AlphaFoldDB" id="A0A507FR72"/>
<dbReference type="InterPro" id="IPR049942">
    <property type="entry name" value="DML1/Misato"/>
</dbReference>
<dbReference type="PANTHER" id="PTHR13391:SF0">
    <property type="entry name" value="PROTEIN MISATO HOMOLOG 1"/>
    <property type="match status" value="1"/>
</dbReference>
<comment type="subcellular location">
    <subcellularLocation>
        <location evidence="2">Mitochondrion</location>
    </subcellularLocation>
</comment>
<reference evidence="7 8" key="1">
    <citation type="journal article" date="2019" name="Sci. Rep.">
        <title>Comparative genomics of chytrid fungi reveal insights into the obligate biotrophic and pathogenic lifestyle of Synchytrium endobioticum.</title>
        <authorList>
            <person name="van de Vossenberg B.T.L.H."/>
            <person name="Warris S."/>
            <person name="Nguyen H.D.T."/>
            <person name="van Gent-Pelzer M.P.E."/>
            <person name="Joly D.L."/>
            <person name="van de Geest H.C."/>
            <person name="Bonants P.J.M."/>
            <person name="Smith D.S."/>
            <person name="Levesque C.A."/>
            <person name="van der Lee T.A.J."/>
        </authorList>
    </citation>
    <scope>NUCLEOTIDE SEQUENCE [LARGE SCALE GENOMIC DNA]</scope>
    <source>
        <strain evidence="7 8">CBS 675.73</strain>
    </source>
</reference>
<evidence type="ECO:0000313" key="7">
    <source>
        <dbReference type="EMBL" id="TPX77938.1"/>
    </source>
</evidence>
<feature type="domain" description="DML1/Misato tubulin" evidence="6">
    <location>
        <begin position="134"/>
        <end position="319"/>
    </location>
</feature>
<dbReference type="OrthoDB" id="271881at2759"/>
<evidence type="ECO:0000256" key="4">
    <source>
        <dbReference type="ARBA" id="ARBA00023128"/>
    </source>
</evidence>
<evidence type="ECO:0000313" key="8">
    <source>
        <dbReference type="Proteomes" id="UP000320333"/>
    </source>
</evidence>
<name>A0A507FR72_9FUNG</name>
<dbReference type="GO" id="GO:0005739">
    <property type="term" value="C:mitochondrion"/>
    <property type="evidence" value="ECO:0007669"/>
    <property type="project" value="UniProtKB-SubCell"/>
</dbReference>
<comment type="similarity">
    <text evidence="3">Belongs to the misato family.</text>
</comment>
<keyword evidence="4" id="KW-0496">Mitochondrion</keyword>
<keyword evidence="8" id="KW-1185">Reference proteome</keyword>
<dbReference type="Pfam" id="PF10644">
    <property type="entry name" value="Misat_Tub_SegII"/>
    <property type="match status" value="1"/>
</dbReference>
<dbReference type="PANTHER" id="PTHR13391">
    <property type="entry name" value="MITOCHONDRIAL DISTRIBUTION REGULATOR MISATO"/>
    <property type="match status" value="1"/>
</dbReference>
<evidence type="ECO:0000259" key="6">
    <source>
        <dbReference type="Pfam" id="PF14881"/>
    </source>
</evidence>